<accession>A0A1V6LY77</accession>
<name>A0A1V6LY77_9BACT</name>
<feature type="repeat" description="TPR" evidence="1">
    <location>
        <begin position="135"/>
        <end position="168"/>
    </location>
</feature>
<keyword evidence="2" id="KW-0732">Signal</keyword>
<reference evidence="3 4" key="1">
    <citation type="journal article" date="2016" name="Genome Announc.">
        <title>Draft Genome Sequence of the Anaerobic Ammonium-Oxidizing Bacterium 'Candidatus Brocadia sp. 40'.</title>
        <authorList>
            <person name="Ali M."/>
            <person name="Haroon M.F."/>
            <person name="Narita Y."/>
            <person name="Zhang L."/>
            <person name="Rangel Shaw D."/>
            <person name="Okabe S."/>
            <person name="Saikaly P.E."/>
        </authorList>
    </citation>
    <scope>NUCLEOTIDE SEQUENCE [LARGE SCALE GENOMIC DNA]</scope>
    <source>
        <strain evidence="3 4">40</strain>
    </source>
</reference>
<protein>
    <submittedName>
        <fullName evidence="3">Uncharacterized protein</fullName>
    </submittedName>
</protein>
<feature type="signal peptide" evidence="2">
    <location>
        <begin position="1"/>
        <end position="19"/>
    </location>
</feature>
<dbReference type="PROSITE" id="PS50005">
    <property type="entry name" value="TPR"/>
    <property type="match status" value="3"/>
</dbReference>
<dbReference type="Gene3D" id="1.25.40.10">
    <property type="entry name" value="Tetratricopeptide repeat domain"/>
    <property type="match status" value="1"/>
</dbReference>
<proteinExistence type="predicted"/>
<dbReference type="SMART" id="SM00028">
    <property type="entry name" value="TPR"/>
    <property type="match status" value="4"/>
</dbReference>
<comment type="caution">
    <text evidence="3">The sequence shown here is derived from an EMBL/GenBank/DDBJ whole genome shotgun (WGS) entry which is preliminary data.</text>
</comment>
<evidence type="ECO:0000313" key="3">
    <source>
        <dbReference type="EMBL" id="OQD45098.1"/>
    </source>
</evidence>
<dbReference type="PANTHER" id="PTHR44523:SF1">
    <property type="entry name" value="TETRATRICOPEPTIDE REPEAT PROTEIN 13"/>
    <property type="match status" value="1"/>
</dbReference>
<dbReference type="SUPFAM" id="SSF48452">
    <property type="entry name" value="TPR-like"/>
    <property type="match status" value="1"/>
</dbReference>
<dbReference type="PANTHER" id="PTHR44523">
    <property type="entry name" value="TETRATRICOPEPTIDE REPEAT PROTEIN 13"/>
    <property type="match status" value="1"/>
</dbReference>
<organism evidence="3 4">
    <name type="scientific">Candidatus Brocadia sapporoensis</name>
    <dbReference type="NCBI Taxonomy" id="392547"/>
    <lineage>
        <taxon>Bacteria</taxon>
        <taxon>Pseudomonadati</taxon>
        <taxon>Planctomycetota</taxon>
        <taxon>Candidatus Brocadiia</taxon>
        <taxon>Candidatus Brocadiales</taxon>
        <taxon>Candidatus Brocadiaceae</taxon>
        <taxon>Candidatus Brocadia</taxon>
    </lineage>
</organism>
<feature type="repeat" description="TPR" evidence="1">
    <location>
        <begin position="101"/>
        <end position="134"/>
    </location>
</feature>
<dbReference type="Pfam" id="PF13181">
    <property type="entry name" value="TPR_8"/>
    <property type="match status" value="1"/>
</dbReference>
<dbReference type="Proteomes" id="UP000242219">
    <property type="component" value="Unassembled WGS sequence"/>
</dbReference>
<dbReference type="AlphaFoldDB" id="A0A1V6LY77"/>
<keyword evidence="1" id="KW-0802">TPR repeat</keyword>
<sequence length="245" mass="27654">MTYPVMVLLGLLSMAFTLGCSKNDTASSSVEIVYKSGDIGDETTNNSGSTKKLDTRQLNEKLRSMTNDDLFQFALTCGNQGDYSEAVAAFDKILETDKNYPDLYYYQGLLYRDMGMLDEAICAFQTAIAQNPNSAEAFYNLGYAYRCKGLHSEAIPEYKKSLELISEKKTKQRAYIHYNLGYSCFSSGLIDDAIREFQKALVYKPKDREIHQKLGIAYSAKGWADKAKDEFLLYQTDGEHIKELP</sequence>
<evidence type="ECO:0000313" key="4">
    <source>
        <dbReference type="Proteomes" id="UP000242219"/>
    </source>
</evidence>
<keyword evidence="4" id="KW-1185">Reference proteome</keyword>
<dbReference type="InterPro" id="IPR011990">
    <property type="entry name" value="TPR-like_helical_dom_sf"/>
</dbReference>
<feature type="chain" id="PRO_5010717935" evidence="2">
    <location>
        <begin position="20"/>
        <end position="245"/>
    </location>
</feature>
<dbReference type="RefSeq" id="WP_070067730.1">
    <property type="nucleotide sequence ID" value="NZ_MJUW02000105.1"/>
</dbReference>
<evidence type="ECO:0000256" key="1">
    <source>
        <dbReference type="PROSITE-ProRule" id="PRU00339"/>
    </source>
</evidence>
<gene>
    <name evidence="3" type="ORF">BIY37_10230</name>
</gene>
<dbReference type="InterPro" id="IPR019734">
    <property type="entry name" value="TPR_rpt"/>
</dbReference>
<dbReference type="Pfam" id="PF13414">
    <property type="entry name" value="TPR_11"/>
    <property type="match status" value="2"/>
</dbReference>
<dbReference type="EMBL" id="MJUW02000105">
    <property type="protein sequence ID" value="OQD45098.1"/>
    <property type="molecule type" value="Genomic_DNA"/>
</dbReference>
<feature type="repeat" description="TPR" evidence="1">
    <location>
        <begin position="174"/>
        <end position="207"/>
    </location>
</feature>
<evidence type="ECO:0000256" key="2">
    <source>
        <dbReference type="SAM" id="SignalP"/>
    </source>
</evidence>